<evidence type="ECO:0008006" key="4">
    <source>
        <dbReference type="Google" id="ProtNLM"/>
    </source>
</evidence>
<evidence type="ECO:0000256" key="1">
    <source>
        <dbReference type="SAM" id="MobiDB-lite"/>
    </source>
</evidence>
<dbReference type="OrthoDB" id="2267499at2759"/>
<gene>
    <name evidence="3" type="ORF">LRAMOSA09443</name>
</gene>
<feature type="chain" id="PRO_5001726266" description="Invertebrate defensins family profile domain-containing protein" evidence="2">
    <location>
        <begin position="22"/>
        <end position="92"/>
    </location>
</feature>
<accession>A0A077WHS4</accession>
<evidence type="ECO:0000256" key="2">
    <source>
        <dbReference type="SAM" id="SignalP"/>
    </source>
</evidence>
<proteinExistence type="predicted"/>
<sequence length="92" mass="9669">MLKKTLALVFALSMIIGTTSAGAIENQTDLESVCNFANGDKTVANIACSETCRRQGNASGSCDAKNICKCVPKKQSAKGGAESKHDEDDDKN</sequence>
<protein>
    <recommendedName>
        <fullName evidence="4">Invertebrate defensins family profile domain-containing protein</fullName>
    </recommendedName>
</protein>
<keyword evidence="2" id="KW-0732">Signal</keyword>
<organism evidence="3">
    <name type="scientific">Lichtheimia ramosa</name>
    <dbReference type="NCBI Taxonomy" id="688394"/>
    <lineage>
        <taxon>Eukaryota</taxon>
        <taxon>Fungi</taxon>
        <taxon>Fungi incertae sedis</taxon>
        <taxon>Mucoromycota</taxon>
        <taxon>Mucoromycotina</taxon>
        <taxon>Mucoromycetes</taxon>
        <taxon>Mucorales</taxon>
        <taxon>Lichtheimiaceae</taxon>
        <taxon>Lichtheimia</taxon>
    </lineage>
</organism>
<reference evidence="3" key="1">
    <citation type="journal article" date="2014" name="Genome Announc.">
        <title>De novo whole-genome sequence and genome annotation of Lichtheimia ramosa.</title>
        <authorList>
            <person name="Linde J."/>
            <person name="Schwartze V."/>
            <person name="Binder U."/>
            <person name="Lass-Florl C."/>
            <person name="Voigt K."/>
            <person name="Horn F."/>
        </authorList>
    </citation>
    <scope>NUCLEOTIDE SEQUENCE</scope>
    <source>
        <strain evidence="3">JMRC FSU:6197</strain>
    </source>
</reference>
<feature type="region of interest" description="Disordered" evidence="1">
    <location>
        <begin position="72"/>
        <end position="92"/>
    </location>
</feature>
<dbReference type="AlphaFoldDB" id="A0A077WHS4"/>
<name>A0A077WHS4_9FUNG</name>
<feature type="compositionally biased region" description="Basic and acidic residues" evidence="1">
    <location>
        <begin position="81"/>
        <end position="92"/>
    </location>
</feature>
<feature type="signal peptide" evidence="2">
    <location>
        <begin position="1"/>
        <end position="21"/>
    </location>
</feature>
<evidence type="ECO:0000313" key="3">
    <source>
        <dbReference type="EMBL" id="CDS06920.1"/>
    </source>
</evidence>
<dbReference type="EMBL" id="LK023322">
    <property type="protein sequence ID" value="CDS06920.1"/>
    <property type="molecule type" value="Genomic_DNA"/>
</dbReference>